<protein>
    <submittedName>
        <fullName evidence="1">Uncharacterized protein</fullName>
    </submittedName>
</protein>
<keyword evidence="2" id="KW-1185">Reference proteome</keyword>
<proteinExistence type="predicted"/>
<sequence>MANPVQQMASYLNQEMVNMRCVCMYIHPPRTEYTVKHILMKKIRRSLLQLDQRPTMKRSLEE</sequence>
<name>A0A2P6RDG6_ROSCH</name>
<reference evidence="1 2" key="1">
    <citation type="journal article" date="2018" name="Nat. Genet.">
        <title>The Rosa genome provides new insights in the design of modern roses.</title>
        <authorList>
            <person name="Bendahmane M."/>
        </authorList>
    </citation>
    <scope>NUCLEOTIDE SEQUENCE [LARGE SCALE GENOMIC DNA]</scope>
    <source>
        <strain evidence="2">cv. Old Blush</strain>
    </source>
</reference>
<dbReference type="Proteomes" id="UP000238479">
    <property type="component" value="Chromosome 3"/>
</dbReference>
<dbReference type="Gramene" id="PRQ44489">
    <property type="protein sequence ID" value="PRQ44489"/>
    <property type="gene ID" value="RchiOBHm_Chr3g0479831"/>
</dbReference>
<comment type="caution">
    <text evidence="1">The sequence shown here is derived from an EMBL/GenBank/DDBJ whole genome shotgun (WGS) entry which is preliminary data.</text>
</comment>
<dbReference type="EMBL" id="PDCK01000041">
    <property type="protein sequence ID" value="PRQ44489.1"/>
    <property type="molecule type" value="Genomic_DNA"/>
</dbReference>
<organism evidence="1 2">
    <name type="scientific">Rosa chinensis</name>
    <name type="common">China rose</name>
    <dbReference type="NCBI Taxonomy" id="74649"/>
    <lineage>
        <taxon>Eukaryota</taxon>
        <taxon>Viridiplantae</taxon>
        <taxon>Streptophyta</taxon>
        <taxon>Embryophyta</taxon>
        <taxon>Tracheophyta</taxon>
        <taxon>Spermatophyta</taxon>
        <taxon>Magnoliopsida</taxon>
        <taxon>eudicotyledons</taxon>
        <taxon>Gunneridae</taxon>
        <taxon>Pentapetalae</taxon>
        <taxon>rosids</taxon>
        <taxon>fabids</taxon>
        <taxon>Rosales</taxon>
        <taxon>Rosaceae</taxon>
        <taxon>Rosoideae</taxon>
        <taxon>Rosoideae incertae sedis</taxon>
        <taxon>Rosa</taxon>
    </lineage>
</organism>
<accession>A0A2P6RDG6</accession>
<evidence type="ECO:0000313" key="2">
    <source>
        <dbReference type="Proteomes" id="UP000238479"/>
    </source>
</evidence>
<gene>
    <name evidence="1" type="ORF">RchiOBHm_Chr3g0479831</name>
</gene>
<dbReference type="AlphaFoldDB" id="A0A2P6RDG6"/>
<evidence type="ECO:0000313" key="1">
    <source>
        <dbReference type="EMBL" id="PRQ44489.1"/>
    </source>
</evidence>